<name>A0A3N4L2E6_9PEZI</name>
<evidence type="ECO:0000256" key="1">
    <source>
        <dbReference type="SAM" id="Phobius"/>
    </source>
</evidence>
<organism evidence="2 3">
    <name type="scientific">Morchella conica CCBAS932</name>
    <dbReference type="NCBI Taxonomy" id="1392247"/>
    <lineage>
        <taxon>Eukaryota</taxon>
        <taxon>Fungi</taxon>
        <taxon>Dikarya</taxon>
        <taxon>Ascomycota</taxon>
        <taxon>Pezizomycotina</taxon>
        <taxon>Pezizomycetes</taxon>
        <taxon>Pezizales</taxon>
        <taxon>Morchellaceae</taxon>
        <taxon>Morchella</taxon>
    </lineage>
</organism>
<evidence type="ECO:0000313" key="3">
    <source>
        <dbReference type="Proteomes" id="UP000277580"/>
    </source>
</evidence>
<gene>
    <name evidence="2" type="ORF">P167DRAFT_166178</name>
</gene>
<keyword evidence="1" id="KW-0812">Transmembrane</keyword>
<dbReference type="AlphaFoldDB" id="A0A3N4L2E6"/>
<proteinExistence type="predicted"/>
<dbReference type="Proteomes" id="UP000277580">
    <property type="component" value="Unassembled WGS sequence"/>
</dbReference>
<keyword evidence="3" id="KW-1185">Reference proteome</keyword>
<reference evidence="2 3" key="1">
    <citation type="journal article" date="2018" name="Nat. Ecol. Evol.">
        <title>Pezizomycetes genomes reveal the molecular basis of ectomycorrhizal truffle lifestyle.</title>
        <authorList>
            <person name="Murat C."/>
            <person name="Payen T."/>
            <person name="Noel B."/>
            <person name="Kuo A."/>
            <person name="Morin E."/>
            <person name="Chen J."/>
            <person name="Kohler A."/>
            <person name="Krizsan K."/>
            <person name="Balestrini R."/>
            <person name="Da Silva C."/>
            <person name="Montanini B."/>
            <person name="Hainaut M."/>
            <person name="Levati E."/>
            <person name="Barry K.W."/>
            <person name="Belfiori B."/>
            <person name="Cichocki N."/>
            <person name="Clum A."/>
            <person name="Dockter R.B."/>
            <person name="Fauchery L."/>
            <person name="Guy J."/>
            <person name="Iotti M."/>
            <person name="Le Tacon F."/>
            <person name="Lindquist E.A."/>
            <person name="Lipzen A."/>
            <person name="Malagnac F."/>
            <person name="Mello A."/>
            <person name="Molinier V."/>
            <person name="Miyauchi S."/>
            <person name="Poulain J."/>
            <person name="Riccioni C."/>
            <person name="Rubini A."/>
            <person name="Sitrit Y."/>
            <person name="Splivallo R."/>
            <person name="Traeger S."/>
            <person name="Wang M."/>
            <person name="Zifcakova L."/>
            <person name="Wipf D."/>
            <person name="Zambonelli A."/>
            <person name="Paolocci F."/>
            <person name="Nowrousian M."/>
            <person name="Ottonello S."/>
            <person name="Baldrian P."/>
            <person name="Spatafora J.W."/>
            <person name="Henrissat B."/>
            <person name="Nagy L.G."/>
            <person name="Aury J.M."/>
            <person name="Wincker P."/>
            <person name="Grigoriev I.V."/>
            <person name="Bonfante P."/>
            <person name="Martin F.M."/>
        </authorList>
    </citation>
    <scope>NUCLEOTIDE SEQUENCE [LARGE SCALE GENOMIC DNA]</scope>
    <source>
        <strain evidence="2 3">CCBAS932</strain>
    </source>
</reference>
<accession>A0A3N4L2E6</accession>
<feature type="transmembrane region" description="Helical" evidence="1">
    <location>
        <begin position="20"/>
        <end position="43"/>
    </location>
</feature>
<dbReference type="InParanoid" id="A0A3N4L2E6"/>
<sequence>MFPYLSYFPSFFLGRFAHISNLLLFTSFFFSLHYLFGVLFLFFSFQGELKHKGFLPNLFFGILDKKLVSGSYRTKAGQLAGKLVTTYSSRTLHELRGLELYL</sequence>
<keyword evidence="1" id="KW-1133">Transmembrane helix</keyword>
<evidence type="ECO:0000313" key="2">
    <source>
        <dbReference type="EMBL" id="RPB12145.1"/>
    </source>
</evidence>
<keyword evidence="1" id="KW-0472">Membrane</keyword>
<dbReference type="EMBL" id="ML119130">
    <property type="protein sequence ID" value="RPB12145.1"/>
    <property type="molecule type" value="Genomic_DNA"/>
</dbReference>
<protein>
    <submittedName>
        <fullName evidence="2">Uncharacterized protein</fullName>
    </submittedName>
</protein>